<dbReference type="EMBL" id="FNRQ01000013">
    <property type="protein sequence ID" value="SEB24233.1"/>
    <property type="molecule type" value="Genomic_DNA"/>
</dbReference>
<keyword evidence="1" id="KW-0812">Transmembrane</keyword>
<dbReference type="AlphaFoldDB" id="A0A1H4HR14"/>
<feature type="transmembrane region" description="Helical" evidence="1">
    <location>
        <begin position="78"/>
        <end position="96"/>
    </location>
</feature>
<feature type="transmembrane region" description="Helical" evidence="1">
    <location>
        <begin position="45"/>
        <end position="66"/>
    </location>
</feature>
<protein>
    <submittedName>
        <fullName evidence="2">Uncharacterized protein</fullName>
    </submittedName>
</protein>
<name>A0A1H4HR14_9BURK</name>
<evidence type="ECO:0000313" key="2">
    <source>
        <dbReference type="EMBL" id="SEB24233.1"/>
    </source>
</evidence>
<keyword evidence="3" id="KW-1185">Reference proteome</keyword>
<accession>A0A1H4HR14</accession>
<keyword evidence="1" id="KW-0472">Membrane</keyword>
<proteinExistence type="predicted"/>
<dbReference type="STRING" id="83784.SAMN05192564_11340"/>
<reference evidence="3" key="1">
    <citation type="submission" date="2016-10" db="EMBL/GenBank/DDBJ databases">
        <authorList>
            <person name="Varghese N."/>
            <person name="Submissions S."/>
        </authorList>
    </citation>
    <scope>NUCLEOTIDE SEQUENCE [LARGE SCALE GENOMIC DNA]</scope>
    <source>
        <strain evidence="3">LMG 24000</strain>
    </source>
</reference>
<dbReference type="Proteomes" id="UP000198638">
    <property type="component" value="Unassembled WGS sequence"/>
</dbReference>
<dbReference type="RefSeq" id="WP_090537946.1">
    <property type="nucleotide sequence ID" value="NZ_FNRQ01000013.1"/>
</dbReference>
<evidence type="ECO:0000256" key="1">
    <source>
        <dbReference type="SAM" id="Phobius"/>
    </source>
</evidence>
<sequence length="103" mass="11521">MLLIIKLALASLLLIGLTYFLCVLPFRLMRHVKALGARDAQNPTWIALIDFAGTLVLLWGIGQGLFEWKMTGTFDPRHRLLIVLAGVVLVAVASRLKARRRVK</sequence>
<keyword evidence="1" id="KW-1133">Transmembrane helix</keyword>
<evidence type="ECO:0000313" key="3">
    <source>
        <dbReference type="Proteomes" id="UP000198638"/>
    </source>
</evidence>
<organism evidence="2 3">
    <name type="scientific">Paraburkholderia sartisoli</name>
    <dbReference type="NCBI Taxonomy" id="83784"/>
    <lineage>
        <taxon>Bacteria</taxon>
        <taxon>Pseudomonadati</taxon>
        <taxon>Pseudomonadota</taxon>
        <taxon>Betaproteobacteria</taxon>
        <taxon>Burkholderiales</taxon>
        <taxon>Burkholderiaceae</taxon>
        <taxon>Paraburkholderia</taxon>
    </lineage>
</organism>
<gene>
    <name evidence="2" type="ORF">SAMN05192564_11340</name>
</gene>
<feature type="transmembrane region" description="Helical" evidence="1">
    <location>
        <begin position="6"/>
        <end position="24"/>
    </location>
</feature>